<dbReference type="AlphaFoldDB" id="A0A1Q8YHX2"/>
<dbReference type="GO" id="GO:0004888">
    <property type="term" value="F:transmembrane signaling receptor activity"/>
    <property type="evidence" value="ECO:0007669"/>
    <property type="project" value="InterPro"/>
</dbReference>
<dbReference type="PROSITE" id="PS50885">
    <property type="entry name" value="HAMP"/>
    <property type="match status" value="1"/>
</dbReference>
<feature type="transmembrane region" description="Helical" evidence="5">
    <location>
        <begin position="198"/>
        <end position="219"/>
    </location>
</feature>
<dbReference type="InterPro" id="IPR004090">
    <property type="entry name" value="Chemotax_Me-accpt_rcpt"/>
</dbReference>
<dbReference type="PANTHER" id="PTHR43531:SF14">
    <property type="entry name" value="METHYL-ACCEPTING CHEMOTAXIS PROTEIN I-RELATED"/>
    <property type="match status" value="1"/>
</dbReference>
<dbReference type="GO" id="GO:0007165">
    <property type="term" value="P:signal transduction"/>
    <property type="evidence" value="ECO:0007669"/>
    <property type="project" value="UniProtKB-KW"/>
</dbReference>
<feature type="domain" description="HAMP" evidence="7">
    <location>
        <begin position="220"/>
        <end position="272"/>
    </location>
</feature>
<dbReference type="InterPro" id="IPR004089">
    <property type="entry name" value="MCPsignal_dom"/>
</dbReference>
<dbReference type="InterPro" id="IPR047347">
    <property type="entry name" value="YvaQ-like_sensor"/>
</dbReference>
<keyword evidence="5" id="KW-1133">Transmembrane helix</keyword>
<dbReference type="SUPFAM" id="SSF58104">
    <property type="entry name" value="Methyl-accepting chemotaxis protein (MCP) signaling domain"/>
    <property type="match status" value="1"/>
</dbReference>
<dbReference type="RefSeq" id="WP_075585862.1">
    <property type="nucleotide sequence ID" value="NZ_MSYM01000008.1"/>
</dbReference>
<organism evidence="8 9">
    <name type="scientific">Rhodoferax antarcticus ANT.BR</name>
    <dbReference type="NCBI Taxonomy" id="1111071"/>
    <lineage>
        <taxon>Bacteria</taxon>
        <taxon>Pseudomonadati</taxon>
        <taxon>Pseudomonadota</taxon>
        <taxon>Betaproteobacteria</taxon>
        <taxon>Burkholderiales</taxon>
        <taxon>Comamonadaceae</taxon>
        <taxon>Rhodoferax</taxon>
    </lineage>
</organism>
<proteinExistence type="inferred from homology"/>
<dbReference type="SMART" id="SM00304">
    <property type="entry name" value="HAMP"/>
    <property type="match status" value="1"/>
</dbReference>
<dbReference type="PANTHER" id="PTHR43531">
    <property type="entry name" value="PROTEIN ICFG"/>
    <property type="match status" value="1"/>
</dbReference>
<gene>
    <name evidence="8" type="ORF">BLL52_1425</name>
</gene>
<evidence type="ECO:0000256" key="4">
    <source>
        <dbReference type="PROSITE-ProRule" id="PRU00284"/>
    </source>
</evidence>
<comment type="subcellular location">
    <subcellularLocation>
        <location evidence="1">Membrane</location>
    </subcellularLocation>
</comment>
<dbReference type="EMBL" id="MSYM01000008">
    <property type="protein sequence ID" value="OLP07595.1"/>
    <property type="molecule type" value="Genomic_DNA"/>
</dbReference>
<keyword evidence="2" id="KW-0488">Methylation</keyword>
<feature type="domain" description="Methyl-accepting transducer" evidence="6">
    <location>
        <begin position="277"/>
        <end position="506"/>
    </location>
</feature>
<dbReference type="PRINTS" id="PR00260">
    <property type="entry name" value="CHEMTRNSDUCR"/>
</dbReference>
<accession>A0A1Q8YHX2</accession>
<evidence type="ECO:0000259" key="7">
    <source>
        <dbReference type="PROSITE" id="PS50885"/>
    </source>
</evidence>
<feature type="transmembrane region" description="Helical" evidence="5">
    <location>
        <begin position="20"/>
        <end position="42"/>
    </location>
</feature>
<evidence type="ECO:0000313" key="8">
    <source>
        <dbReference type="EMBL" id="OLP07595.1"/>
    </source>
</evidence>
<dbReference type="CDD" id="cd19411">
    <property type="entry name" value="MCP2201-like_sensor"/>
    <property type="match status" value="1"/>
</dbReference>
<dbReference type="STRING" id="81479.RA876_01695"/>
<dbReference type="InterPro" id="IPR051310">
    <property type="entry name" value="MCP_chemotaxis"/>
</dbReference>
<dbReference type="Proteomes" id="UP000185911">
    <property type="component" value="Unassembled WGS sequence"/>
</dbReference>
<dbReference type="Pfam" id="PF00672">
    <property type="entry name" value="HAMP"/>
    <property type="match status" value="1"/>
</dbReference>
<dbReference type="SMART" id="SM00283">
    <property type="entry name" value="MA"/>
    <property type="match status" value="1"/>
</dbReference>
<evidence type="ECO:0000256" key="5">
    <source>
        <dbReference type="SAM" id="Phobius"/>
    </source>
</evidence>
<comment type="similarity">
    <text evidence="3">Belongs to the methyl-accepting chemotaxis (MCP) protein family.</text>
</comment>
<dbReference type="Pfam" id="PF12729">
    <property type="entry name" value="4HB_MCP_1"/>
    <property type="match status" value="1"/>
</dbReference>
<keyword evidence="5" id="KW-0472">Membrane</keyword>
<keyword evidence="9" id="KW-1185">Reference proteome</keyword>
<dbReference type="Pfam" id="PF00015">
    <property type="entry name" value="MCPsignal"/>
    <property type="match status" value="1"/>
</dbReference>
<evidence type="ECO:0000256" key="1">
    <source>
        <dbReference type="ARBA" id="ARBA00004370"/>
    </source>
</evidence>
<dbReference type="PROSITE" id="PS50111">
    <property type="entry name" value="CHEMOTAXIS_TRANSDUC_2"/>
    <property type="match status" value="1"/>
</dbReference>
<dbReference type="InterPro" id="IPR003660">
    <property type="entry name" value="HAMP_dom"/>
</dbReference>
<keyword evidence="5" id="KW-0812">Transmembrane</keyword>
<dbReference type="FunFam" id="1.10.287.950:FF:000001">
    <property type="entry name" value="Methyl-accepting chemotaxis sensory transducer"/>
    <property type="match status" value="1"/>
</dbReference>
<dbReference type="Gene3D" id="1.10.287.950">
    <property type="entry name" value="Methyl-accepting chemotaxis protein"/>
    <property type="match status" value="1"/>
</dbReference>
<evidence type="ECO:0000259" key="6">
    <source>
        <dbReference type="PROSITE" id="PS50111"/>
    </source>
</evidence>
<dbReference type="InterPro" id="IPR024478">
    <property type="entry name" value="HlyB_4HB_MCP"/>
</dbReference>
<evidence type="ECO:0000313" key="9">
    <source>
        <dbReference type="Proteomes" id="UP000185911"/>
    </source>
</evidence>
<dbReference type="GO" id="GO:0006935">
    <property type="term" value="P:chemotaxis"/>
    <property type="evidence" value="ECO:0007669"/>
    <property type="project" value="InterPro"/>
</dbReference>
<protein>
    <submittedName>
        <fullName evidence="8">Methyl-accepting chemotaxis sensory transducer with HAMP domain</fullName>
    </submittedName>
</protein>
<dbReference type="GO" id="GO:0005886">
    <property type="term" value="C:plasma membrane"/>
    <property type="evidence" value="ECO:0007669"/>
    <property type="project" value="TreeGrafter"/>
</dbReference>
<comment type="caution">
    <text evidence="8">The sequence shown here is derived from an EMBL/GenBank/DDBJ whole genome shotgun (WGS) entry which is preliminary data.</text>
</comment>
<keyword evidence="4" id="KW-0807">Transducer</keyword>
<reference evidence="8 9" key="1">
    <citation type="submission" date="2017-01" db="EMBL/GenBank/DDBJ databases">
        <title>Genome sequence of Rhodoferax antarcticus ANT.BR, a psychrophilic purple nonsulfur bacterium from an Antarctic microbial mat.</title>
        <authorList>
            <person name="Baker J."/>
            <person name="Riester C."/>
            <person name="Skinner B."/>
            <person name="Newell A."/>
            <person name="Swingley W."/>
            <person name="Madigan M."/>
            <person name="Jung D."/>
            <person name="Asao M."/>
            <person name="Chen M."/>
            <person name="Loughlin P."/>
            <person name="Pan H."/>
            <person name="Lin S."/>
            <person name="Li N."/>
            <person name="Shaw J."/>
            <person name="Prado M."/>
            <person name="Sherman C."/>
            <person name="Li X."/>
            <person name="Tang J."/>
            <person name="Blankenship R."/>
            <person name="Zhao T."/>
            <person name="Touchman J."/>
            <person name="Sattley M."/>
        </authorList>
    </citation>
    <scope>NUCLEOTIDE SEQUENCE [LARGE SCALE GENOMIC DNA]</scope>
    <source>
        <strain evidence="8 9">ANT.BR</strain>
    </source>
</reference>
<sequence>MPPKRFSQPLGAWGSFSRQITVVFSLVLAIALLGIAIGFWSLNHISTETNRMVTQVMSTERVTAELQRHIVINVARIKAFALSSEPQVGDALLPEINETASQIEVLLKQLASNLTTAEDLQILAQMTQANTAFSVARQELTIARDGGLTANIERVYQERFLPAADTLQSAVNQLGQAQRTKIEHSASDIAQLSLSARWGLVAFGLASLGLGVVLTFWLVRNITRPIQQALDTANRVASLDLTFSIDGHDRNEAGRLLHALKRMQASLHALVDQVQDASHSVAEGATQIAAGNLDFSRRTELAGSFLQQTAGSIDEVASALHASLEAVARSEELVKSATLEASTGSAVMVEVMQTMNDISDSSRRIVDITAEIDSIAFQTNILALNAAVEAARAGEQGRGFAVVASEVRMLANRSAQAAREIKALIGASAITVKTGTQKADQAREAMGQLFHSVKRMASGMSEIHTGSSVQSSSIASINAAVSKLQQMTQKNAAAMQEAAASARSLQGQASGLRDVANQFQLPAKALTLLPALN</sequence>
<evidence type="ECO:0000256" key="3">
    <source>
        <dbReference type="ARBA" id="ARBA00029447"/>
    </source>
</evidence>
<evidence type="ECO:0000256" key="2">
    <source>
        <dbReference type="ARBA" id="ARBA00022481"/>
    </source>
</evidence>
<dbReference type="CDD" id="cd06225">
    <property type="entry name" value="HAMP"/>
    <property type="match status" value="1"/>
</dbReference>
<name>A0A1Q8YHX2_9BURK</name>